<feature type="compositionally biased region" description="Basic and acidic residues" evidence="1">
    <location>
        <begin position="71"/>
        <end position="80"/>
    </location>
</feature>
<evidence type="ECO:0000256" key="1">
    <source>
        <dbReference type="SAM" id="MobiDB-lite"/>
    </source>
</evidence>
<dbReference type="Proteomes" id="UP000007494">
    <property type="component" value="Chromosome XII"/>
</dbReference>
<feature type="compositionally biased region" description="Polar residues" evidence="1">
    <location>
        <begin position="997"/>
        <end position="1006"/>
    </location>
</feature>
<organism evidence="2 4">
    <name type="scientific">Neospora caninum (strain Liverpool)</name>
    <dbReference type="NCBI Taxonomy" id="572307"/>
    <lineage>
        <taxon>Eukaryota</taxon>
        <taxon>Sar</taxon>
        <taxon>Alveolata</taxon>
        <taxon>Apicomplexa</taxon>
        <taxon>Conoidasida</taxon>
        <taxon>Coccidia</taxon>
        <taxon>Eucoccidiorida</taxon>
        <taxon>Eimeriorina</taxon>
        <taxon>Sarcocystidae</taxon>
        <taxon>Neospora</taxon>
    </lineage>
</organism>
<dbReference type="EMBL" id="LN714487">
    <property type="protein sequence ID" value="CEL70973.1"/>
    <property type="molecule type" value="Genomic_DNA"/>
</dbReference>
<feature type="compositionally biased region" description="Low complexity" evidence="1">
    <location>
        <begin position="356"/>
        <end position="366"/>
    </location>
</feature>
<feature type="compositionally biased region" description="Low complexity" evidence="1">
    <location>
        <begin position="849"/>
        <end position="868"/>
    </location>
</feature>
<feature type="compositionally biased region" description="Polar residues" evidence="1">
    <location>
        <begin position="796"/>
        <end position="811"/>
    </location>
</feature>
<feature type="compositionally biased region" description="Basic and acidic residues" evidence="1">
    <location>
        <begin position="406"/>
        <end position="420"/>
    </location>
</feature>
<sequence length="1320" mass="139773">MPKAHPPAERGGAQKARGEKSQGPAKLDAARVSSKPSDRGQPSARSTSSTLRPSPTHKKAASVSAPSTPMHKREGARTKEVSSAQIETGKAAKQGRRDSSRARSVSRKAKERKGKTDAEGWEGEKQGTGLTVSASEGTRSLFECAGEERSAETAACARGGRDQELKRGHSSDVNRTLAVYVPQPRASPAENSGQSALAAELERARAEVASLKALVTEVSAGKIPLAVPVDLFYQLSLAYLSSNEKVPSQVKPRRHKREGAENGRERESVGKQTHRASSGERTAGRQRSEHAGETKAGEKRAAPAAHAAVSVLPSAPLPVDVGEVEQRIRIDVEGEEPMVWKDVYRLRQGAYPEHLSSSFSGSSPGFARPEKRGCGGESAGPSPRFSEGAESAGSHAGAAAGARTLESGRSREQRALRSPREGGFSLFLPDTVNAAMGQPYRRFQSCTRENRGIWPQAVIAKNFQQVTATVMEQTFQLENQAAVVEGLQESLGRLEVLLAEAKSECVADAAVKSQGEEKHGQESGEALKEASEAAEPDVLPPGVLHYVIIEDLGSAGPSTARDLAGETDADTESGAEKKRAAKRAVSPSVISEHSSSGEEGRRQAGTDRLGARPKALENSKERESGWAGRSSLRKKREVDGDYQVGGRDDESDPESIYVRRQETANTIACMAIEDGLQTPLSSARKRQPQATPEKEASTGRSVEPEISSQSDAMRHLQQFCEQATRRSATGSLASPARASERTSVPDWPVSASKKTACGSESRRSVCSVTFTSEGPGLEKQAETAGAEAAVEASPASGTQPSPKVASPSTRAKNSEGKEVSSARRSLLSPRPQPRAEVEKESKPKKTKPSQEPRAGVTHAASAKATKSAPQEKLQSASRANASDGGVSEDATHRSSGSQQSLWGAGRHMHAPRSCRSDTSNSLGAADSAGAAGRPESQLPSPAMFYQMPAMFPEGPVLVPSLYYAYDIAGRNVVFAPHGVLAPAPSGDNEFQAVPGAGSTTPSSQNEVDSRGRSRGTSFASQRPALWMPTAPSAGLDNGVAAGSPTGVYRAPVDFPVKLASRCSLPASPHLWRGPERESPLSATVPLVATGTWRHAEAPGGDLLVTQPVPREPRNTVSFCDVVCCRPTEARQLDGVQGGPAVARSRSQISRRDSAALSSASARAASCFFSRCLECGGDAPQSAAPSEAGGVTRRDTSLWTDRKPYGQQEGDGESSGRSLFRKQESVDAVRRLRSNATGDLHSDTKKGEAKKTSAREGQSRDKSSGLTVPQHNAPPVYETASPRTTAKLNDAKRAACMSREPDQKVASLLEHYTRAGRLVLS</sequence>
<evidence type="ECO:0000313" key="3">
    <source>
        <dbReference type="EMBL" id="CEL70973.1"/>
    </source>
</evidence>
<dbReference type="GeneID" id="13445434"/>
<feature type="compositionally biased region" description="Basic and acidic residues" evidence="1">
    <location>
        <begin position="614"/>
        <end position="624"/>
    </location>
</feature>
<dbReference type="OrthoDB" id="333969at2759"/>
<feature type="compositionally biased region" description="Basic and acidic residues" evidence="1">
    <location>
        <begin position="812"/>
        <end position="821"/>
    </location>
</feature>
<feature type="compositionally biased region" description="Basic and acidic residues" evidence="1">
    <location>
        <begin position="833"/>
        <end position="843"/>
    </location>
</feature>
<evidence type="ECO:0000313" key="4">
    <source>
        <dbReference type="Proteomes" id="UP000007494"/>
    </source>
</evidence>
<reference evidence="3" key="4">
    <citation type="journal article" date="2015" name="PLoS ONE">
        <title>Comprehensive Evaluation of Toxoplasma gondii VEG and Neospora caninum LIV Genomes with Tachyzoite Stage Transcriptome and Proteome Defines Novel Transcript Features.</title>
        <authorList>
            <person name="Ramaprasad A."/>
            <person name="Mourier T."/>
            <person name="Naeem R."/>
            <person name="Malas T.B."/>
            <person name="Moussa E."/>
            <person name="Panigrahi A."/>
            <person name="Vermont S.J."/>
            <person name="Otto T.D."/>
            <person name="Wastling J."/>
            <person name="Pain A."/>
        </authorList>
    </citation>
    <scope>NUCLEOTIDE SEQUENCE</scope>
    <source>
        <strain evidence="3">Liverpool</strain>
    </source>
</reference>
<dbReference type="VEuPathDB" id="ToxoDB:NCLIV_066360"/>
<feature type="compositionally biased region" description="Low complexity" evidence="1">
    <location>
        <begin position="42"/>
        <end position="54"/>
    </location>
</feature>
<proteinExistence type="predicted"/>
<name>F0VR63_NEOCL</name>
<feature type="compositionally biased region" description="Basic and acidic residues" evidence="1">
    <location>
        <begin position="595"/>
        <end position="605"/>
    </location>
</feature>
<dbReference type="OMA" id="ANTIACM"/>
<feature type="compositionally biased region" description="Basic and acidic residues" evidence="1">
    <location>
        <begin position="1239"/>
        <end position="1262"/>
    </location>
</feature>
<feature type="compositionally biased region" description="Low complexity" evidence="1">
    <location>
        <begin position="782"/>
        <end position="795"/>
    </location>
</feature>
<feature type="compositionally biased region" description="Basic and acidic residues" evidence="1">
    <location>
        <begin position="114"/>
        <end position="125"/>
    </location>
</feature>
<feature type="compositionally biased region" description="Basic and acidic residues" evidence="1">
    <location>
        <begin position="1191"/>
        <end position="1203"/>
    </location>
</feature>
<feature type="compositionally biased region" description="Basic residues" evidence="1">
    <location>
        <begin position="104"/>
        <end position="113"/>
    </location>
</feature>
<dbReference type="EMBL" id="FR823393">
    <property type="protein sequence ID" value="CBZ56211.1"/>
    <property type="molecule type" value="Genomic_DNA"/>
</dbReference>
<feature type="compositionally biased region" description="Basic and acidic residues" evidence="1">
    <location>
        <begin position="1220"/>
        <end position="1229"/>
    </location>
</feature>
<feature type="compositionally biased region" description="Polar residues" evidence="1">
    <location>
        <begin position="719"/>
        <end position="732"/>
    </location>
</feature>
<reference evidence="2" key="1">
    <citation type="submission" date="2011-02" db="EMBL/GenBank/DDBJ databases">
        <authorList>
            <person name="Aslett M."/>
        </authorList>
    </citation>
    <scope>NUCLEOTIDE SEQUENCE</scope>
    <source>
        <strain evidence="2">Liverpool</strain>
    </source>
</reference>
<dbReference type="InParanoid" id="F0VR63"/>
<protein>
    <submittedName>
        <fullName evidence="2">Uncharacterized protein</fullName>
    </submittedName>
</protein>
<feature type="region of interest" description="Disordered" evidence="1">
    <location>
        <begin position="985"/>
        <end position="1022"/>
    </location>
</feature>
<dbReference type="RefSeq" id="XP_003886236.1">
    <property type="nucleotide sequence ID" value="XM_003886187.1"/>
</dbReference>
<gene>
    <name evidence="3" type="ORF">BN1204_066360</name>
    <name evidence="2" type="ORF">NCLIV_066360</name>
</gene>
<feature type="region of interest" description="Disordered" evidence="1">
    <location>
        <begin position="354"/>
        <end position="422"/>
    </location>
</feature>
<evidence type="ECO:0000313" key="2">
    <source>
        <dbReference type="EMBL" id="CBZ56211.1"/>
    </source>
</evidence>
<feature type="compositionally biased region" description="Basic and acidic residues" evidence="1">
    <location>
        <begin position="282"/>
        <end position="301"/>
    </location>
</feature>
<accession>F0VR63</accession>
<dbReference type="eggNOG" id="ENOG502QZMA">
    <property type="taxonomic scope" value="Eukaryota"/>
</dbReference>
<feature type="region of interest" description="Disordered" evidence="1">
    <location>
        <begin position="1"/>
        <end position="134"/>
    </location>
</feature>
<keyword evidence="4" id="KW-1185">Reference proteome</keyword>
<feature type="region of interest" description="Disordered" evidence="1">
    <location>
        <begin position="512"/>
        <end position="536"/>
    </location>
</feature>
<feature type="region of interest" description="Disordered" evidence="1">
    <location>
        <begin position="678"/>
        <end position="936"/>
    </location>
</feature>
<feature type="region of interest" description="Disordered" evidence="1">
    <location>
        <begin position="244"/>
        <end position="306"/>
    </location>
</feature>
<reference evidence="4" key="3">
    <citation type="journal article" date="2012" name="PLoS Pathog.">
        <title>Comparative genomics of the apicomplexan parasites Toxoplasma gondii and Neospora caninum: Coccidia differing in host range and transmission strategy.</title>
        <authorList>
            <person name="Reid A.J."/>
            <person name="Vermont S.J."/>
            <person name="Cotton J.A."/>
            <person name="Harris D."/>
            <person name="Hill-Cawthorne G.A."/>
            <person name="Konen-Waisman S."/>
            <person name="Latham S.M."/>
            <person name="Mourier T."/>
            <person name="Norton R."/>
            <person name="Quail M.A."/>
            <person name="Sanders M."/>
            <person name="Shanmugam D."/>
            <person name="Sohal A."/>
            <person name="Wasmuth J.D."/>
            <person name="Brunk B."/>
            <person name="Grigg M.E."/>
            <person name="Howard J.C."/>
            <person name="Parkinson J."/>
            <person name="Roos D.S."/>
            <person name="Trees A.J."/>
            <person name="Berriman M."/>
            <person name="Pain A."/>
            <person name="Wastling J.M."/>
        </authorList>
    </citation>
    <scope>NUCLEOTIDE SEQUENCE [LARGE SCALE GENOMIC DNA]</scope>
    <source>
        <strain evidence="4">Liverpool</strain>
    </source>
</reference>
<feature type="compositionally biased region" description="Basic and acidic residues" evidence="1">
    <location>
        <begin position="258"/>
        <end position="269"/>
    </location>
</feature>
<feature type="compositionally biased region" description="Basic and acidic residues" evidence="1">
    <location>
        <begin position="514"/>
        <end position="531"/>
    </location>
</feature>
<feature type="region of interest" description="Disordered" evidence="1">
    <location>
        <begin position="558"/>
        <end position="659"/>
    </location>
</feature>
<feature type="region of interest" description="Disordered" evidence="1">
    <location>
        <begin position="1178"/>
        <end position="1283"/>
    </location>
</feature>
<feature type="compositionally biased region" description="Low complexity" evidence="1">
    <location>
        <begin position="386"/>
        <end position="402"/>
    </location>
</feature>
<reference evidence="2" key="2">
    <citation type="submission" date="2011-03" db="EMBL/GenBank/DDBJ databases">
        <title>Comparative genomics and transcriptomics of Neospora caninum and Toxoplasma gondii.</title>
        <authorList>
            <person name="Reid A.J."/>
            <person name="Sohal A."/>
            <person name="Harris D."/>
            <person name="Quail M."/>
            <person name="Sanders M."/>
            <person name="Berriman M."/>
            <person name="Wastling J.M."/>
            <person name="Pain A."/>
        </authorList>
    </citation>
    <scope>NUCLEOTIDE SEQUENCE</scope>
    <source>
        <strain evidence="2">Liverpool</strain>
    </source>
</reference>
<feature type="compositionally biased region" description="Low complexity" evidence="1">
    <location>
        <begin position="923"/>
        <end position="932"/>
    </location>
</feature>